<dbReference type="Proteomes" id="UP000184171">
    <property type="component" value="Unassembled WGS sequence"/>
</dbReference>
<sequence length="251" mass="28320">MPLFKLFSALLCLALLTACGNKGPVRPLETRQPKSVQAPELRQQGDALLLGWQLPTSNQDGSPLKAQPVVDIYRSSYDPANECPECFDRSSLLVSINPELPTPAQRSDKRYLLHDRPLQAGSGYQYKLIARDSDGEQSRPIILRQTFVEPIPAPQQVVATAQDRSVLLQWQPAQLRDGEELIGYLLYRRLDDQQSLYPVSAQPLTEARFEDFSLENGRRYFYRVRLLVKRGKQQIEGRASEEVDATPQAGI</sequence>
<proteinExistence type="predicted"/>
<evidence type="ECO:0000259" key="2">
    <source>
        <dbReference type="PROSITE" id="PS50853"/>
    </source>
</evidence>
<feature type="chain" id="PRO_5012500311" description="Fibronectin type-III domain-containing protein" evidence="1">
    <location>
        <begin position="21"/>
        <end position="251"/>
    </location>
</feature>
<dbReference type="STRING" id="1122189.SAMN02745165_03066"/>
<keyword evidence="4" id="KW-1185">Reference proteome</keyword>
<organism evidence="3 4">
    <name type="scientific">Malonomonas rubra DSM 5091</name>
    <dbReference type="NCBI Taxonomy" id="1122189"/>
    <lineage>
        <taxon>Bacteria</taxon>
        <taxon>Pseudomonadati</taxon>
        <taxon>Thermodesulfobacteriota</taxon>
        <taxon>Desulfuromonadia</taxon>
        <taxon>Desulfuromonadales</taxon>
        <taxon>Geopsychrobacteraceae</taxon>
        <taxon>Malonomonas</taxon>
    </lineage>
</organism>
<feature type="signal peptide" evidence="1">
    <location>
        <begin position="1"/>
        <end position="20"/>
    </location>
</feature>
<dbReference type="SMART" id="SM00060">
    <property type="entry name" value="FN3"/>
    <property type="match status" value="2"/>
</dbReference>
<dbReference type="OrthoDB" id="5401792at2"/>
<evidence type="ECO:0000313" key="4">
    <source>
        <dbReference type="Proteomes" id="UP000184171"/>
    </source>
</evidence>
<accession>A0A1M6LSD9</accession>
<dbReference type="Gene3D" id="2.60.40.10">
    <property type="entry name" value="Immunoglobulins"/>
    <property type="match status" value="1"/>
</dbReference>
<dbReference type="SUPFAM" id="SSF49265">
    <property type="entry name" value="Fibronectin type III"/>
    <property type="match status" value="1"/>
</dbReference>
<keyword evidence="1" id="KW-0732">Signal</keyword>
<dbReference type="RefSeq" id="WP_072909613.1">
    <property type="nucleotide sequence ID" value="NZ_FQZT01000014.1"/>
</dbReference>
<evidence type="ECO:0000256" key="1">
    <source>
        <dbReference type="SAM" id="SignalP"/>
    </source>
</evidence>
<gene>
    <name evidence="3" type="ORF">SAMN02745165_03066</name>
</gene>
<name>A0A1M6LSD9_MALRU</name>
<dbReference type="InterPro" id="IPR003961">
    <property type="entry name" value="FN3_dom"/>
</dbReference>
<dbReference type="PROSITE" id="PS50853">
    <property type="entry name" value="FN3"/>
    <property type="match status" value="1"/>
</dbReference>
<dbReference type="InterPro" id="IPR013783">
    <property type="entry name" value="Ig-like_fold"/>
</dbReference>
<dbReference type="AlphaFoldDB" id="A0A1M6LSD9"/>
<dbReference type="PROSITE" id="PS51257">
    <property type="entry name" value="PROKAR_LIPOPROTEIN"/>
    <property type="match status" value="1"/>
</dbReference>
<dbReference type="InterPro" id="IPR036116">
    <property type="entry name" value="FN3_sf"/>
</dbReference>
<dbReference type="CDD" id="cd00063">
    <property type="entry name" value="FN3"/>
    <property type="match status" value="1"/>
</dbReference>
<reference evidence="3 4" key="1">
    <citation type="submission" date="2016-11" db="EMBL/GenBank/DDBJ databases">
        <authorList>
            <person name="Jaros S."/>
            <person name="Januszkiewicz K."/>
            <person name="Wedrychowicz H."/>
        </authorList>
    </citation>
    <scope>NUCLEOTIDE SEQUENCE [LARGE SCALE GENOMIC DNA]</scope>
    <source>
        <strain evidence="3 4">DSM 5091</strain>
    </source>
</reference>
<evidence type="ECO:0000313" key="3">
    <source>
        <dbReference type="EMBL" id="SHJ74022.1"/>
    </source>
</evidence>
<protein>
    <recommendedName>
        <fullName evidence="2">Fibronectin type-III domain-containing protein</fullName>
    </recommendedName>
</protein>
<feature type="domain" description="Fibronectin type-III" evidence="2">
    <location>
        <begin position="151"/>
        <end position="250"/>
    </location>
</feature>
<dbReference type="EMBL" id="FQZT01000014">
    <property type="protein sequence ID" value="SHJ74022.1"/>
    <property type="molecule type" value="Genomic_DNA"/>
</dbReference>